<evidence type="ECO:0000256" key="2">
    <source>
        <dbReference type="ARBA" id="ARBA00010100"/>
    </source>
</evidence>
<comment type="subcellular location">
    <subcellularLocation>
        <location evidence="1 8">Cell membrane</location>
        <topology evidence="1 8">Multi-pass membrane protein</topology>
    </subcellularLocation>
</comment>
<dbReference type="PANTHER" id="PTHR30003:SF0">
    <property type="entry name" value="GLYCOLATE PERMEASE GLCA-RELATED"/>
    <property type="match status" value="1"/>
</dbReference>
<feature type="transmembrane region" description="Helical" evidence="8">
    <location>
        <begin position="193"/>
        <end position="213"/>
    </location>
</feature>
<feature type="transmembrane region" description="Helical" evidence="8">
    <location>
        <begin position="251"/>
        <end position="268"/>
    </location>
</feature>
<feature type="transmembrane region" description="Helical" evidence="8">
    <location>
        <begin position="303"/>
        <end position="322"/>
    </location>
</feature>
<dbReference type="NCBIfam" id="TIGR00795">
    <property type="entry name" value="lctP"/>
    <property type="match status" value="1"/>
</dbReference>
<dbReference type="Proteomes" id="UP001165135">
    <property type="component" value="Unassembled WGS sequence"/>
</dbReference>
<evidence type="ECO:0000256" key="4">
    <source>
        <dbReference type="ARBA" id="ARBA00022475"/>
    </source>
</evidence>
<name>A0A9W6VVC9_9ACTN</name>
<dbReference type="RefSeq" id="WP_285636429.1">
    <property type="nucleotide sequence ID" value="NZ_BSTJ01000021.1"/>
</dbReference>
<keyword evidence="3 8" id="KW-0813">Transport</keyword>
<feature type="transmembrane region" description="Helical" evidence="8">
    <location>
        <begin position="71"/>
        <end position="89"/>
    </location>
</feature>
<dbReference type="AlphaFoldDB" id="A0A9W6VVC9"/>
<comment type="similarity">
    <text evidence="2 8">Belongs to the lactate permease family.</text>
</comment>
<evidence type="ECO:0000256" key="3">
    <source>
        <dbReference type="ARBA" id="ARBA00022448"/>
    </source>
</evidence>
<organism evidence="9 10">
    <name type="scientific">Actinoallomurus iriomotensis</name>
    <dbReference type="NCBI Taxonomy" id="478107"/>
    <lineage>
        <taxon>Bacteria</taxon>
        <taxon>Bacillati</taxon>
        <taxon>Actinomycetota</taxon>
        <taxon>Actinomycetes</taxon>
        <taxon>Streptosporangiales</taxon>
        <taxon>Thermomonosporaceae</taxon>
        <taxon>Actinoallomurus</taxon>
    </lineage>
</organism>
<protein>
    <recommendedName>
        <fullName evidence="8">L-lactate permease</fullName>
    </recommendedName>
</protein>
<dbReference type="EMBL" id="BSTJ01000021">
    <property type="protein sequence ID" value="GLY81665.1"/>
    <property type="molecule type" value="Genomic_DNA"/>
</dbReference>
<evidence type="ECO:0000313" key="10">
    <source>
        <dbReference type="Proteomes" id="UP001165135"/>
    </source>
</evidence>
<proteinExistence type="inferred from homology"/>
<feature type="transmembrane region" description="Helical" evidence="8">
    <location>
        <begin position="12"/>
        <end position="34"/>
    </location>
</feature>
<evidence type="ECO:0000256" key="1">
    <source>
        <dbReference type="ARBA" id="ARBA00004651"/>
    </source>
</evidence>
<reference evidence="9" key="1">
    <citation type="submission" date="2023-03" db="EMBL/GenBank/DDBJ databases">
        <title>Actinoallomurus iriomotensis NBRC 103681.</title>
        <authorList>
            <person name="Ichikawa N."/>
            <person name="Sato H."/>
            <person name="Tonouchi N."/>
        </authorList>
    </citation>
    <scope>NUCLEOTIDE SEQUENCE</scope>
    <source>
        <strain evidence="9">NBRC 103681</strain>
    </source>
</reference>
<keyword evidence="5 8" id="KW-0812">Transmembrane</keyword>
<feature type="transmembrane region" description="Helical" evidence="8">
    <location>
        <begin position="118"/>
        <end position="148"/>
    </location>
</feature>
<feature type="transmembrane region" description="Helical" evidence="8">
    <location>
        <begin position="40"/>
        <end position="59"/>
    </location>
</feature>
<dbReference type="GO" id="GO:0015129">
    <property type="term" value="F:lactate transmembrane transporter activity"/>
    <property type="evidence" value="ECO:0007669"/>
    <property type="project" value="UniProtKB-UniRule"/>
</dbReference>
<feature type="transmembrane region" description="Helical" evidence="8">
    <location>
        <begin position="357"/>
        <end position="376"/>
    </location>
</feature>
<accession>A0A9W6VVC9</accession>
<feature type="transmembrane region" description="Helical" evidence="8">
    <location>
        <begin position="420"/>
        <end position="443"/>
    </location>
</feature>
<feature type="transmembrane region" description="Helical" evidence="8">
    <location>
        <begin position="397"/>
        <end position="414"/>
    </location>
</feature>
<evidence type="ECO:0000313" key="9">
    <source>
        <dbReference type="EMBL" id="GLY81665.1"/>
    </source>
</evidence>
<comment type="function">
    <text evidence="8">Uptake of L-lactate across the membrane. Can also transport D-lactate and glycolate.</text>
</comment>
<keyword evidence="7 8" id="KW-0472">Membrane</keyword>
<keyword evidence="4 8" id="KW-1003">Cell membrane</keyword>
<feature type="transmembrane region" description="Helical" evidence="8">
    <location>
        <begin position="225"/>
        <end position="245"/>
    </location>
</feature>
<evidence type="ECO:0000256" key="5">
    <source>
        <dbReference type="ARBA" id="ARBA00022692"/>
    </source>
</evidence>
<comment type="caution">
    <text evidence="9">The sequence shown here is derived from an EMBL/GenBank/DDBJ whole genome shotgun (WGS) entry which is preliminary data.</text>
</comment>
<feature type="transmembrane region" description="Helical" evidence="8">
    <location>
        <begin position="516"/>
        <end position="536"/>
    </location>
</feature>
<evidence type="ECO:0000256" key="8">
    <source>
        <dbReference type="RuleBase" id="RU365092"/>
    </source>
</evidence>
<dbReference type="GO" id="GO:0015295">
    <property type="term" value="F:solute:proton symporter activity"/>
    <property type="evidence" value="ECO:0007669"/>
    <property type="project" value="TreeGrafter"/>
</dbReference>
<gene>
    <name evidence="9" type="ORF">Airi01_099320</name>
</gene>
<keyword evidence="6 8" id="KW-1133">Transmembrane helix</keyword>
<evidence type="ECO:0000256" key="7">
    <source>
        <dbReference type="ARBA" id="ARBA00023136"/>
    </source>
</evidence>
<dbReference type="GO" id="GO:0005886">
    <property type="term" value="C:plasma membrane"/>
    <property type="evidence" value="ECO:0007669"/>
    <property type="project" value="UniProtKB-SubCell"/>
</dbReference>
<dbReference type="InterPro" id="IPR003804">
    <property type="entry name" value="Lactate_perm"/>
</dbReference>
<evidence type="ECO:0000256" key="6">
    <source>
        <dbReference type="ARBA" id="ARBA00022989"/>
    </source>
</evidence>
<sequence>MDHRIPPPIGGSPALSAVVAALPLAVLLVLLGGFRVRSDLAAAGSLLAALAIAVLAFRLPVVTAVSGTAQGAAFGVFPIVWIMVNALWVNRLLAASGLLSVVRDTFAGVSPDHRVQALVLAFCFGSVLEALAGFGAPVVVIAAILLALGLTPIRAATVAMFADAAGTAFGSMGNPIVALSRAANLPAAELGRMVGRQAAIVAVFMPFVILLVLDGRRGLRELWPVGLVAGLGFATGQVVTSNFIAFPLSDLIGALLATLAAAVLLWRWSPAEPATPPGSGPGPGARAVEAPTRHPLATRVRAFVPYMVLVVLLAVVSVHGPAARFATGLGVRFSWPGVPVSGVNGTPPGLHVFRFDWLSATGTVLLVTGLLSLPVLRLPVRTALREYGAAAARTRRAAVTVVLVLGLAYLMNYSGQAVAIGAWLAGAGGAFVLLSPVLGWLGVAATGSDTSANALFGAVQVAAAGRIGVSPVLLAATNSEAGVLGKLVSPQNLAMVAAVVGMAGREGTLFRRTFPWSAGCLAGFTVLVYLMAYGPLSWMVP</sequence>
<dbReference type="PANTHER" id="PTHR30003">
    <property type="entry name" value="L-LACTATE PERMEASE"/>
    <property type="match status" value="1"/>
</dbReference>
<dbReference type="Pfam" id="PF02652">
    <property type="entry name" value="Lactate_perm"/>
    <property type="match status" value="1"/>
</dbReference>